<keyword evidence="1" id="KW-1133">Transmembrane helix</keyword>
<organism evidence="2 3">
    <name type="scientific">Natronobacterium texcoconense</name>
    <dbReference type="NCBI Taxonomy" id="1095778"/>
    <lineage>
        <taxon>Archaea</taxon>
        <taxon>Methanobacteriati</taxon>
        <taxon>Methanobacteriota</taxon>
        <taxon>Stenosarchaea group</taxon>
        <taxon>Halobacteria</taxon>
        <taxon>Halobacteriales</taxon>
        <taxon>Natrialbaceae</taxon>
        <taxon>Natronobacterium</taxon>
    </lineage>
</organism>
<keyword evidence="1" id="KW-0812">Transmembrane</keyword>
<protein>
    <recommendedName>
        <fullName evidence="4">DoxX protein</fullName>
    </recommendedName>
</protein>
<reference evidence="3" key="1">
    <citation type="submission" date="2016-10" db="EMBL/GenBank/DDBJ databases">
        <authorList>
            <person name="Varghese N."/>
            <person name="Submissions S."/>
        </authorList>
    </citation>
    <scope>NUCLEOTIDE SEQUENCE [LARGE SCALE GENOMIC DNA]</scope>
    <source>
        <strain evidence="3">DSM 24767</strain>
    </source>
</reference>
<dbReference type="OrthoDB" id="260081at2157"/>
<dbReference type="AlphaFoldDB" id="A0A1H1HWA2"/>
<feature type="transmembrane region" description="Helical" evidence="1">
    <location>
        <begin position="65"/>
        <end position="84"/>
    </location>
</feature>
<accession>A0A1H1HWA2</accession>
<proteinExistence type="predicted"/>
<keyword evidence="3" id="KW-1185">Reference proteome</keyword>
<evidence type="ECO:0000313" key="3">
    <source>
        <dbReference type="Proteomes" id="UP000198848"/>
    </source>
</evidence>
<dbReference type="EMBL" id="FNLC01000003">
    <property type="protein sequence ID" value="SDR29428.1"/>
    <property type="molecule type" value="Genomic_DNA"/>
</dbReference>
<evidence type="ECO:0008006" key="4">
    <source>
        <dbReference type="Google" id="ProtNLM"/>
    </source>
</evidence>
<dbReference type="STRING" id="1095778.SAMN04489842_3083"/>
<name>A0A1H1HWA2_NATTX</name>
<dbReference type="RefSeq" id="WP_090383629.1">
    <property type="nucleotide sequence ID" value="NZ_FNLC01000003.1"/>
</dbReference>
<dbReference type="Proteomes" id="UP000198848">
    <property type="component" value="Unassembled WGS sequence"/>
</dbReference>
<gene>
    <name evidence="2" type="ORF">SAMN04489842_3083</name>
</gene>
<evidence type="ECO:0000256" key="1">
    <source>
        <dbReference type="SAM" id="Phobius"/>
    </source>
</evidence>
<evidence type="ECO:0000313" key="2">
    <source>
        <dbReference type="EMBL" id="SDR29428.1"/>
    </source>
</evidence>
<sequence length="131" mass="14438">MARPFIGFLGVLAALFPDRMVALFESVAVDNPDECSTRSWLESGIRTEGVVIVAASLLGGRAYGWLLNLTGAFGAVLLLFPRVYRDLATVLVYDRPDDVEWNDAFTRGVRVIGVAYLLLSIQAFVKRRGED</sequence>
<keyword evidence="1" id="KW-0472">Membrane</keyword>